<proteinExistence type="predicted"/>
<dbReference type="KEGG" id="eaj:Q3M24_12300"/>
<evidence type="ECO:0008006" key="2">
    <source>
        <dbReference type="Google" id="ProtNLM"/>
    </source>
</evidence>
<accession>A0AAU8LPH2</accession>
<dbReference type="AlphaFoldDB" id="A0AAU8LPH2"/>
<evidence type="ECO:0000313" key="1">
    <source>
        <dbReference type="EMBL" id="XCN71098.1"/>
    </source>
</evidence>
<reference evidence="1" key="1">
    <citation type="journal article" date="2024" name="Syst. Appl. Microbiol.">
        <title>First single-strain enrichments of Electrothrix cable bacteria, description of E. aestuarii sp. nov. and E. rattekaaiensis sp. nov., and proposal of a cable bacteria taxonomy following the rules of the SeqCode.</title>
        <authorList>
            <person name="Plum-Jensen L.E."/>
            <person name="Schramm A."/>
            <person name="Marshall I.P.G."/>
        </authorList>
    </citation>
    <scope>NUCLEOTIDE SEQUENCE</scope>
    <source>
        <strain evidence="1">Rat1</strain>
    </source>
</reference>
<sequence length="244" mass="28759">MRYKPKKTFFQINYFPDLSFYDNIFKKNDIASYFPDWETDRLKITFRDFDKKHSVLLAHNRTVYESDRYNEKEEEKIIKLISSGIKAFAKEHFLQSVGCKRLFLIKQNMSFSDLSDIITLKFYSESLKSLFLSGINDSSVNLKTTIGPNELRVTIGPMKTDEIPNFIKYNINNHIRPETNIRAKELHDIVTGYPEVSLYIETDYLFQTTKMSFSDIDTFWDSAKKDIPSFVNELVNNLFEEKIK</sequence>
<reference evidence="1" key="2">
    <citation type="submission" date="2024-06" db="EMBL/GenBank/DDBJ databases">
        <authorList>
            <person name="Plum-Jensen L.E."/>
            <person name="Schramm A."/>
            <person name="Marshall I.P.G."/>
        </authorList>
    </citation>
    <scope>NUCLEOTIDE SEQUENCE</scope>
    <source>
        <strain evidence="1">Rat1</strain>
    </source>
</reference>
<name>A0AAU8LPH2_9BACT</name>
<dbReference type="EMBL" id="CP159373">
    <property type="protein sequence ID" value="XCN71098.1"/>
    <property type="molecule type" value="Genomic_DNA"/>
</dbReference>
<gene>
    <name evidence="1" type="ORF">Q3M24_12300</name>
</gene>
<organism evidence="1">
    <name type="scientific">Candidatus Electrothrix aestuarii</name>
    <dbReference type="NCBI Taxonomy" id="3062594"/>
    <lineage>
        <taxon>Bacteria</taxon>
        <taxon>Pseudomonadati</taxon>
        <taxon>Thermodesulfobacteriota</taxon>
        <taxon>Desulfobulbia</taxon>
        <taxon>Desulfobulbales</taxon>
        <taxon>Desulfobulbaceae</taxon>
        <taxon>Candidatus Electrothrix</taxon>
    </lineage>
</organism>
<protein>
    <recommendedName>
        <fullName evidence="2">TIGR04255 family protein</fullName>
    </recommendedName>
</protein>